<dbReference type="EMBL" id="JAGFBS010000017">
    <property type="protein sequence ID" value="KAG6374821.1"/>
    <property type="molecule type" value="Genomic_DNA"/>
</dbReference>
<sequence length="129" mass="13944">MQALTLAREFIFGNNQTGLVTKSSSGSVVVIGGEMSSLGSGIICGEAGIYYGSATTESTYFFPSATVEAWNKYTATATPWVTMVSSACMCDERDLKQGTRPELDSHCRSTSVTFYNYVHDLIAPLIFVQ</sequence>
<dbReference type="OrthoDB" id="443318at2759"/>
<dbReference type="Proteomes" id="UP000683000">
    <property type="component" value="Unassembled WGS sequence"/>
</dbReference>
<accession>A0A8I3A7P8</accession>
<reference evidence="1" key="1">
    <citation type="submission" date="2021-03" db="EMBL/GenBank/DDBJ databases">
        <title>Evolutionary innovations through gain and loss of genes in the ectomycorrhizal Boletales.</title>
        <authorList>
            <person name="Wu G."/>
            <person name="Miyauchi S."/>
            <person name="Morin E."/>
            <person name="Yang Z.-L."/>
            <person name="Xu J."/>
            <person name="Martin F.M."/>
        </authorList>
    </citation>
    <scope>NUCLEOTIDE SEQUENCE</scope>
    <source>
        <strain evidence="1">BR01</strain>
    </source>
</reference>
<keyword evidence="2" id="KW-1185">Reference proteome</keyword>
<name>A0A8I3A7P8_9AGAM</name>
<proteinExistence type="predicted"/>
<protein>
    <submittedName>
        <fullName evidence="1">Uncharacterized protein</fullName>
    </submittedName>
</protein>
<evidence type="ECO:0000313" key="2">
    <source>
        <dbReference type="Proteomes" id="UP000683000"/>
    </source>
</evidence>
<organism evidence="1 2">
    <name type="scientific">Boletus reticuloceps</name>
    <dbReference type="NCBI Taxonomy" id="495285"/>
    <lineage>
        <taxon>Eukaryota</taxon>
        <taxon>Fungi</taxon>
        <taxon>Dikarya</taxon>
        <taxon>Basidiomycota</taxon>
        <taxon>Agaricomycotina</taxon>
        <taxon>Agaricomycetes</taxon>
        <taxon>Agaricomycetidae</taxon>
        <taxon>Boletales</taxon>
        <taxon>Boletineae</taxon>
        <taxon>Boletaceae</taxon>
        <taxon>Boletoideae</taxon>
        <taxon>Boletus</taxon>
    </lineage>
</organism>
<evidence type="ECO:0000313" key="1">
    <source>
        <dbReference type="EMBL" id="KAG6374821.1"/>
    </source>
</evidence>
<dbReference type="AlphaFoldDB" id="A0A8I3A7P8"/>
<comment type="caution">
    <text evidence="1">The sequence shown here is derived from an EMBL/GenBank/DDBJ whole genome shotgun (WGS) entry which is preliminary data.</text>
</comment>
<gene>
    <name evidence="1" type="ORF">JVT61DRAFT_4206</name>
</gene>